<sequence>MIENTKRLGAGYEVSVQQPISIRVPTRAEKMALNLTNVESDPQSSGTPHLELVNGQVPYRDAVVSWKLPKVRLLGEERYISFEPDCVTHVVLQISDARQRQVFAQIGVQHDYDYPFPFWHFLGKMISQALLENETSLEILSFTRVNDREFVGFENKNSLKSNNSTDLNVIEVSLKRPQPNEPMEIFWRPARGIIIQRLRECEYREGYTSGL</sequence>
<dbReference type="EMBL" id="PKMI01000010">
    <property type="protein sequence ID" value="RBA19924.1"/>
    <property type="molecule type" value="Genomic_DNA"/>
</dbReference>
<gene>
    <name evidence="1" type="ORF">FPRO05_09224</name>
</gene>
<dbReference type="Proteomes" id="UP000251714">
    <property type="component" value="Unassembled WGS sequence"/>
</dbReference>
<dbReference type="AlphaFoldDB" id="A0A365NGK1"/>
<name>A0A365NGK1_GIBIN</name>
<proteinExistence type="predicted"/>
<evidence type="ECO:0000313" key="2">
    <source>
        <dbReference type="Proteomes" id="UP000251714"/>
    </source>
</evidence>
<organism evidence="1 2">
    <name type="scientific">Gibberella intermedia</name>
    <name type="common">Bulb rot disease fungus</name>
    <name type="synonym">Fusarium proliferatum</name>
    <dbReference type="NCBI Taxonomy" id="948311"/>
    <lineage>
        <taxon>Eukaryota</taxon>
        <taxon>Fungi</taxon>
        <taxon>Dikarya</taxon>
        <taxon>Ascomycota</taxon>
        <taxon>Pezizomycotina</taxon>
        <taxon>Sordariomycetes</taxon>
        <taxon>Hypocreomycetidae</taxon>
        <taxon>Hypocreales</taxon>
        <taxon>Nectriaceae</taxon>
        <taxon>Fusarium</taxon>
        <taxon>Fusarium fujikuroi species complex</taxon>
    </lineage>
</organism>
<reference evidence="1 2" key="1">
    <citation type="submission" date="2017-12" db="EMBL/GenBank/DDBJ databases">
        <title>Genome sequence of the mycotoxigenic crop pathogen Fusarium proliferatum, strain ITEM 2341 from Date Palm.</title>
        <authorList>
            <person name="Almiman B.F."/>
            <person name="Shittu T.A."/>
            <person name="Muthumeenakshi S."/>
            <person name="Baroncelli R."/>
            <person name="Sreenivasaprasada S."/>
        </authorList>
    </citation>
    <scope>NUCLEOTIDE SEQUENCE [LARGE SCALE GENOMIC DNA]</scope>
    <source>
        <strain evidence="1 2">ITEM 2341</strain>
    </source>
</reference>
<accession>A0A365NGK1</accession>
<comment type="caution">
    <text evidence="1">The sequence shown here is derived from an EMBL/GenBank/DDBJ whole genome shotgun (WGS) entry which is preliminary data.</text>
</comment>
<protein>
    <submittedName>
        <fullName evidence="1">Uncharacterized protein</fullName>
    </submittedName>
</protein>
<evidence type="ECO:0000313" key="1">
    <source>
        <dbReference type="EMBL" id="RBA19924.1"/>
    </source>
</evidence>